<organism evidence="2">
    <name type="scientific">Caulobacter sp. 602-2</name>
    <dbReference type="NCBI Taxonomy" id="2710887"/>
    <lineage>
        <taxon>Bacteria</taxon>
        <taxon>Pseudomonadati</taxon>
        <taxon>Pseudomonadota</taxon>
        <taxon>Alphaproteobacteria</taxon>
        <taxon>Caulobacterales</taxon>
        <taxon>Caulobacteraceae</taxon>
        <taxon>Caulobacter</taxon>
    </lineage>
</organism>
<evidence type="ECO:0000259" key="1">
    <source>
        <dbReference type="Pfam" id="PF24733"/>
    </source>
</evidence>
<name>A0A6G4QUZ2_9CAUL</name>
<evidence type="ECO:0000313" key="2">
    <source>
        <dbReference type="EMBL" id="NGM49440.1"/>
    </source>
</evidence>
<proteinExistence type="predicted"/>
<comment type="caution">
    <text evidence="2">The sequence shown here is derived from an EMBL/GenBank/DDBJ whole genome shotgun (WGS) entry which is preliminary data.</text>
</comment>
<gene>
    <name evidence="2" type="ORF">G5B46_07470</name>
</gene>
<reference evidence="2" key="1">
    <citation type="submission" date="2020-02" db="EMBL/GenBank/DDBJ databases">
        <authorList>
            <person name="Gao J."/>
            <person name="Sun J."/>
        </authorList>
    </citation>
    <scope>NUCLEOTIDE SEQUENCE</scope>
    <source>
        <strain evidence="2">602-2</strain>
    </source>
</reference>
<feature type="domain" description="DUF7684" evidence="1">
    <location>
        <begin position="5"/>
        <end position="137"/>
    </location>
</feature>
<dbReference type="InterPro" id="IPR056101">
    <property type="entry name" value="DUF7684"/>
</dbReference>
<dbReference type="AlphaFoldDB" id="A0A6G4QUZ2"/>
<dbReference type="RefSeq" id="WP_165257370.1">
    <property type="nucleotide sequence ID" value="NZ_JAAKGT010000002.1"/>
</dbReference>
<dbReference type="Pfam" id="PF24733">
    <property type="entry name" value="DUF7684"/>
    <property type="match status" value="1"/>
</dbReference>
<accession>A0A6G4QUZ2</accession>
<dbReference type="EMBL" id="JAAKGT010000002">
    <property type="protein sequence ID" value="NGM49440.1"/>
    <property type="molecule type" value="Genomic_DNA"/>
</dbReference>
<sequence length="143" mass="15252">MSTLAYLHLPPGAPPATLPVAAPFKAVLVLETPADPVWRARVSTWLVDSGCLYAMTWGAGCEAWHDAIDDAFIAAHPAGLPDDDQLIMTTWHDDESLDEVADFAAHAAVHPSGDLADALVLHIADRPHEAAVLATFRTPRPAC</sequence>
<protein>
    <recommendedName>
        <fullName evidence="1">DUF7684 domain-containing protein</fullName>
    </recommendedName>
</protein>